<keyword evidence="1" id="KW-0732">Signal</keyword>
<feature type="signal peptide" evidence="1">
    <location>
        <begin position="1"/>
        <end position="26"/>
    </location>
</feature>
<organism evidence="2 3">
    <name type="scientific">Desulfovibrio legallii</name>
    <dbReference type="NCBI Taxonomy" id="571438"/>
    <lineage>
        <taxon>Bacteria</taxon>
        <taxon>Pseudomonadati</taxon>
        <taxon>Thermodesulfobacteriota</taxon>
        <taxon>Desulfovibrionia</taxon>
        <taxon>Desulfovibrionales</taxon>
        <taxon>Desulfovibrionaceae</taxon>
        <taxon>Desulfovibrio</taxon>
    </lineage>
</organism>
<gene>
    <name evidence="2" type="ORF">SAMN05192586_11337</name>
</gene>
<dbReference type="EMBL" id="FNBX01000013">
    <property type="protein sequence ID" value="SDF78405.1"/>
    <property type="molecule type" value="Genomic_DNA"/>
</dbReference>
<accession>A0A1G7NWI7</accession>
<name>A0A1G7NWI7_9BACT</name>
<keyword evidence="3" id="KW-1185">Reference proteome</keyword>
<reference evidence="3" key="1">
    <citation type="submission" date="2016-10" db="EMBL/GenBank/DDBJ databases">
        <authorList>
            <person name="Varghese N."/>
            <person name="Submissions S."/>
        </authorList>
    </citation>
    <scope>NUCLEOTIDE SEQUENCE [LARGE SCALE GENOMIC DNA]</scope>
    <source>
        <strain evidence="3">KHC7</strain>
    </source>
</reference>
<feature type="chain" id="PRO_5011546022" description="Outer membrane insertion protein" evidence="1">
    <location>
        <begin position="27"/>
        <end position="511"/>
    </location>
</feature>
<dbReference type="RefSeq" id="WP_092154342.1">
    <property type="nucleotide sequence ID" value="NZ_FNBX01000013.1"/>
</dbReference>
<proteinExistence type="predicted"/>
<dbReference type="Proteomes" id="UP000199355">
    <property type="component" value="Unassembled WGS sequence"/>
</dbReference>
<evidence type="ECO:0000313" key="2">
    <source>
        <dbReference type="EMBL" id="SDF78405.1"/>
    </source>
</evidence>
<evidence type="ECO:0008006" key="4">
    <source>
        <dbReference type="Google" id="ProtNLM"/>
    </source>
</evidence>
<evidence type="ECO:0000256" key="1">
    <source>
        <dbReference type="SAM" id="SignalP"/>
    </source>
</evidence>
<dbReference type="STRING" id="571438.SAMN05192586_11337"/>
<evidence type="ECO:0000313" key="3">
    <source>
        <dbReference type="Proteomes" id="UP000199355"/>
    </source>
</evidence>
<dbReference type="AlphaFoldDB" id="A0A1G7NWI7"/>
<dbReference type="NCBIfam" id="NF033939">
    <property type="entry name" value="DESULF_POR1"/>
    <property type="match status" value="1"/>
</dbReference>
<dbReference type="OrthoDB" id="5464498at2"/>
<protein>
    <recommendedName>
        <fullName evidence="4">Outer membrane insertion protein</fullName>
    </recommendedName>
</protein>
<sequence length="511" mass="55919">MHYARHALALAVAVCALLAGRQPVEAVDFKVKGAFDISFETSNVLPRGVSGKDTFGAIERLRAQIDAVASENLSGSVMFTVGTGTMNWGSAKDGAALGADGTQNLGVRHVYIDWTLPKTDLKVRMGMQPLLLPGYVTGWNAVYGQSTAGVNLSLPQVQLGDARIEAAFFWGRPYNDNSNLTQYNKDESGYLDNLDVFGLSVPITAPGLKVTPWGMYALMGENSLRGINDNTAQREPAIYAPRGGLMPVLGSGGTYVSTFEKVYRSAHNTWSNGYWGGLTSELNLWAPFNIAAEFSYGAVDMGELHNYTGFGATAAQGRTFELTRRGWYAALRVDYKCDWGTPGLTAWYGSGDDDNPYNGSERLPQFNTAWPVTPLGFGGGFFDLNTWKVLGHNPSGLAGGVIGIKDLSFVKDLTHTVKVGYFQGTNSAEMPRKANMVSYPSRADGPMAYLTTTDHAWDYSISNTYKIYENLLVNLEAAYVNLHLDGDTWHGVEDSQYRDNWRVSLSFRYLF</sequence>
<dbReference type="InterPro" id="IPR059232">
    <property type="entry name" value="Porin_put"/>
</dbReference>